<sequence>MTYGYEFSPAREQSENAAVLEHSIRFKVLEEVQLLDVVEHILANAAAAAPPPPPAPFAGKDKEEPVAAAAIEFGRARALELLQLGAVYVGVPQKGLDFINWMRSLELPVAPTAAVVPRGHYVRVHPRPKRYPACYCADWPRRVLHCDSDYVVVNKPAGLPCMRHESNALEELASCVGRALGMEGLEVCHRLDQWTTGVVVLSRTKEANKAFKRSLQDREAGLIKTYKGLTYSPVPLGTLEHYMYDGPFNEGAPVLGGGNLRPRGPRLLSRTAHARWRLCRLDVRECREHTGAMAWYQQHFGGRGQDAVHGTAVRQHQEQHMGGSSNRNFHLQDSEGDLRDHNHHNGNRQQTYVHEPQQQQHQRRDEEEQLIPSGSQKEAPPPRRLYESTIDLHTGRTHQIRAQLASIGRPLVGDVMYAPIA</sequence>
<keyword evidence="5" id="KW-1185">Reference proteome</keyword>
<dbReference type="InterPro" id="IPR050188">
    <property type="entry name" value="RluA_PseudoU_synthase"/>
</dbReference>
<dbReference type="InterPro" id="IPR006224">
    <property type="entry name" value="PsdUridine_synth_RluA-like_CS"/>
</dbReference>
<feature type="compositionally biased region" description="Low complexity" evidence="2">
    <location>
        <begin position="349"/>
        <end position="360"/>
    </location>
</feature>
<dbReference type="GeneID" id="9619078"/>
<dbReference type="GO" id="GO:0003723">
    <property type="term" value="F:RNA binding"/>
    <property type="evidence" value="ECO:0007669"/>
    <property type="project" value="InterPro"/>
</dbReference>
<dbReference type="KEGG" id="vcn:VOLCADRAFT_90418"/>
<dbReference type="GO" id="GO:0000455">
    <property type="term" value="P:enzyme-directed rRNA pseudouridine synthesis"/>
    <property type="evidence" value="ECO:0007669"/>
    <property type="project" value="TreeGrafter"/>
</dbReference>
<evidence type="ECO:0000259" key="3">
    <source>
        <dbReference type="Pfam" id="PF00849"/>
    </source>
</evidence>
<dbReference type="InterPro" id="IPR020103">
    <property type="entry name" value="PsdUridine_synth_cat_dom_sf"/>
</dbReference>
<organism evidence="5">
    <name type="scientific">Volvox carteri f. nagariensis</name>
    <dbReference type="NCBI Taxonomy" id="3068"/>
    <lineage>
        <taxon>Eukaryota</taxon>
        <taxon>Viridiplantae</taxon>
        <taxon>Chlorophyta</taxon>
        <taxon>core chlorophytes</taxon>
        <taxon>Chlorophyceae</taxon>
        <taxon>CS clade</taxon>
        <taxon>Chlamydomonadales</taxon>
        <taxon>Volvocaceae</taxon>
        <taxon>Volvox</taxon>
    </lineage>
</organism>
<evidence type="ECO:0000256" key="2">
    <source>
        <dbReference type="SAM" id="MobiDB-lite"/>
    </source>
</evidence>
<gene>
    <name evidence="4" type="ORF">VOLCADRAFT_90418</name>
</gene>
<dbReference type="InterPro" id="IPR006145">
    <property type="entry name" value="PsdUridine_synth_RsuA/RluA"/>
</dbReference>
<dbReference type="Gene3D" id="3.30.2350.10">
    <property type="entry name" value="Pseudouridine synthase"/>
    <property type="match status" value="2"/>
</dbReference>
<dbReference type="EMBL" id="GL378337">
    <property type="protein sequence ID" value="EFJ49113.1"/>
    <property type="molecule type" value="Genomic_DNA"/>
</dbReference>
<evidence type="ECO:0000313" key="4">
    <source>
        <dbReference type="EMBL" id="EFJ49113.1"/>
    </source>
</evidence>
<dbReference type="PANTHER" id="PTHR21600:SF52">
    <property type="entry name" value="PSEUDOURIDINE SYNTHASE RSUA_RLUA-LIKE DOMAIN-CONTAINING PROTEIN"/>
    <property type="match status" value="1"/>
</dbReference>
<comment type="catalytic activity">
    <reaction evidence="1">
        <text>a uridine in RNA = a pseudouridine in RNA</text>
        <dbReference type="Rhea" id="RHEA:48348"/>
        <dbReference type="Rhea" id="RHEA-COMP:12068"/>
        <dbReference type="Rhea" id="RHEA-COMP:12069"/>
        <dbReference type="ChEBI" id="CHEBI:65314"/>
        <dbReference type="ChEBI" id="CHEBI:65315"/>
    </reaction>
</comment>
<dbReference type="SUPFAM" id="SSF55120">
    <property type="entry name" value="Pseudouridine synthase"/>
    <property type="match status" value="2"/>
</dbReference>
<dbReference type="Pfam" id="PF00849">
    <property type="entry name" value="PseudoU_synth_2"/>
    <property type="match status" value="1"/>
</dbReference>
<dbReference type="AlphaFoldDB" id="D8TUB5"/>
<name>D8TUB5_VOLCA</name>
<feature type="non-terminal residue" evidence="4">
    <location>
        <position position="421"/>
    </location>
</feature>
<proteinExistence type="predicted"/>
<evidence type="ECO:0000256" key="1">
    <source>
        <dbReference type="ARBA" id="ARBA00000073"/>
    </source>
</evidence>
<protein>
    <recommendedName>
        <fullName evidence="3">Pseudouridine synthase RsuA/RluA-like domain-containing protein</fullName>
    </recommendedName>
</protein>
<dbReference type="eggNOG" id="KOG1919">
    <property type="taxonomic scope" value="Eukaryota"/>
</dbReference>
<reference evidence="4 5" key="1">
    <citation type="journal article" date="2010" name="Science">
        <title>Genomic analysis of organismal complexity in the multicellular green alga Volvox carteri.</title>
        <authorList>
            <person name="Prochnik S.E."/>
            <person name="Umen J."/>
            <person name="Nedelcu A.M."/>
            <person name="Hallmann A."/>
            <person name="Miller S.M."/>
            <person name="Nishii I."/>
            <person name="Ferris P."/>
            <person name="Kuo A."/>
            <person name="Mitros T."/>
            <person name="Fritz-Laylin L.K."/>
            <person name="Hellsten U."/>
            <person name="Chapman J."/>
            <person name="Simakov O."/>
            <person name="Rensing S.A."/>
            <person name="Terry A."/>
            <person name="Pangilinan J."/>
            <person name="Kapitonov V."/>
            <person name="Jurka J."/>
            <person name="Salamov A."/>
            <person name="Shapiro H."/>
            <person name="Schmutz J."/>
            <person name="Grimwood J."/>
            <person name="Lindquist E."/>
            <person name="Lucas S."/>
            <person name="Grigoriev I.V."/>
            <person name="Schmitt R."/>
            <person name="Kirk D."/>
            <person name="Rokhsar D.S."/>
        </authorList>
    </citation>
    <scope>NUCLEOTIDE SEQUENCE [LARGE SCALE GENOMIC DNA]</scope>
    <source>
        <strain evidence="5">f. Nagariensis / Eve</strain>
    </source>
</reference>
<feature type="compositionally biased region" description="Basic and acidic residues" evidence="2">
    <location>
        <begin position="330"/>
        <end position="340"/>
    </location>
</feature>
<dbReference type="STRING" id="3068.D8TUB5"/>
<dbReference type="Proteomes" id="UP000001058">
    <property type="component" value="Unassembled WGS sequence"/>
</dbReference>
<dbReference type="OrthoDB" id="424794at2759"/>
<dbReference type="GO" id="GO:0009982">
    <property type="term" value="F:pseudouridine synthase activity"/>
    <property type="evidence" value="ECO:0007669"/>
    <property type="project" value="InterPro"/>
</dbReference>
<feature type="domain" description="Pseudouridine synthase RsuA/RluA-like" evidence="3">
    <location>
        <begin position="149"/>
        <end position="406"/>
    </location>
</feature>
<dbReference type="PANTHER" id="PTHR21600">
    <property type="entry name" value="MITOCHONDRIAL RNA PSEUDOURIDINE SYNTHASE"/>
    <property type="match status" value="1"/>
</dbReference>
<dbReference type="RefSeq" id="XP_002950010.1">
    <property type="nucleotide sequence ID" value="XM_002949964.1"/>
</dbReference>
<dbReference type="PROSITE" id="PS01129">
    <property type="entry name" value="PSI_RLU"/>
    <property type="match status" value="1"/>
</dbReference>
<evidence type="ECO:0000313" key="5">
    <source>
        <dbReference type="Proteomes" id="UP000001058"/>
    </source>
</evidence>
<accession>D8TUB5</accession>
<feature type="region of interest" description="Disordered" evidence="2">
    <location>
        <begin position="306"/>
        <end position="383"/>
    </location>
</feature>
<dbReference type="InParanoid" id="D8TUB5"/>